<dbReference type="InterPro" id="IPR000101">
    <property type="entry name" value="GGT_peptidase"/>
</dbReference>
<comment type="catalytic activity">
    <reaction evidence="1 8">
        <text>an S-substituted glutathione + H2O = an S-substituted L-cysteinylglycine + L-glutamate</text>
        <dbReference type="Rhea" id="RHEA:59468"/>
        <dbReference type="ChEBI" id="CHEBI:15377"/>
        <dbReference type="ChEBI" id="CHEBI:29985"/>
        <dbReference type="ChEBI" id="CHEBI:90779"/>
        <dbReference type="ChEBI" id="CHEBI:143103"/>
        <dbReference type="EC" id="3.4.19.13"/>
    </reaction>
</comment>
<dbReference type="Pfam" id="PF01019">
    <property type="entry name" value="G_glu_transpept"/>
    <property type="match status" value="1"/>
</dbReference>
<sequence length="605" mass="65895">MDSKLLKGPPAALPAPITQAKTSANSRSRDRSVLLAIVLCGLFLLHFNRWPFYSWHFNSRHGLSVSSSTGNPAVLVRAQHGAVATENERCSKIGVDVLKDGGNAVDAAIASVFCIGVVNISGLGGGGFMTVRIPPSKHNGSVEAVTIDFREVGPAASNATMFHDHPELSRFGGLSVAVPGEVRGMEEAHGRWGSLPWKRLLQPSIELASGWKVDRELGKRIPWFADLMLNNSDWAAIFAPDGRLLREGEIIRRTSYSRTLALVAEHGGNAFYKGPIADAMVAKVQSEGGILTHEDLESYSVKVRPALRGTYRGKTVYTTHAPTSGPVLLYMLNLMENYDMEERSTLSVHRLVEILKFGFAARTKICDLDFTDDLERITEIPTKEFAASTFLNITDDRTHPPEYYHPVYDLPSDHGTSHTSTIDKNGMSVSVTSTINFVFGSQVLDPITGIIFNDEMDDFSVPGVPNGFGLWPSPYNYPEAGKRSLSSTAASIIDNQDGSFYASIGGSGGSRIFGSIFQVLMNLEWDLDISKAIEYGRVHDQLYPLTMEVDDTYPADIIDGLRALGHNVTVEHVTRVAAAIQGIVKVDDVIYAASDSRKNGIAAGY</sequence>
<feature type="binding site" evidence="7">
    <location>
        <begin position="434"/>
        <end position="436"/>
    </location>
    <ligand>
        <name>L-glutamate</name>
        <dbReference type="ChEBI" id="CHEBI:29985"/>
    </ligand>
</feature>
<dbReference type="PANTHER" id="PTHR11686">
    <property type="entry name" value="GAMMA GLUTAMYL TRANSPEPTIDASE"/>
    <property type="match status" value="1"/>
</dbReference>
<keyword evidence="11" id="KW-1185">Reference proteome</keyword>
<dbReference type="EC" id="3.4.19.13" evidence="8"/>
<evidence type="ECO:0000256" key="6">
    <source>
        <dbReference type="PIRSR" id="PIRSR600101-1"/>
    </source>
</evidence>
<dbReference type="PANTHER" id="PTHR11686:SF9">
    <property type="entry name" value="RE13973P"/>
    <property type="match status" value="1"/>
</dbReference>
<proteinExistence type="inferred from homology"/>
<evidence type="ECO:0000313" key="11">
    <source>
        <dbReference type="Proteomes" id="UP000054144"/>
    </source>
</evidence>
<comment type="catalytic activity">
    <reaction evidence="5 8">
        <text>an N-terminal (5-L-glutamyl)-[peptide] + an alpha-amino acid = 5-L-glutamyl amino acid + an N-terminal L-alpha-aminoacyl-[peptide]</text>
        <dbReference type="Rhea" id="RHEA:23904"/>
        <dbReference type="Rhea" id="RHEA-COMP:9780"/>
        <dbReference type="Rhea" id="RHEA-COMP:9795"/>
        <dbReference type="ChEBI" id="CHEBI:77644"/>
        <dbReference type="ChEBI" id="CHEBI:78597"/>
        <dbReference type="ChEBI" id="CHEBI:78599"/>
        <dbReference type="ChEBI" id="CHEBI:78608"/>
        <dbReference type="EC" id="2.3.2.2"/>
    </reaction>
</comment>
<dbReference type="GO" id="GO:0005886">
    <property type="term" value="C:plasma membrane"/>
    <property type="evidence" value="ECO:0007669"/>
    <property type="project" value="TreeGrafter"/>
</dbReference>
<dbReference type="FunFam" id="3.60.20.40:FF:000001">
    <property type="entry name" value="Gamma-glutamyltranspeptidase 1"/>
    <property type="match status" value="1"/>
</dbReference>
<evidence type="ECO:0000256" key="8">
    <source>
        <dbReference type="RuleBase" id="RU368068"/>
    </source>
</evidence>
<dbReference type="NCBIfam" id="TIGR00066">
    <property type="entry name" value="g_glut_trans"/>
    <property type="match status" value="1"/>
</dbReference>
<evidence type="ECO:0000313" key="10">
    <source>
        <dbReference type="EMBL" id="KIY53111.1"/>
    </source>
</evidence>
<dbReference type="EC" id="2.3.2.2" evidence="8"/>
<feature type="binding site" evidence="7">
    <location>
        <position position="509"/>
    </location>
    <ligand>
        <name>L-glutamate</name>
        <dbReference type="ChEBI" id="CHEBI:29985"/>
    </ligand>
</feature>
<evidence type="ECO:0000256" key="9">
    <source>
        <dbReference type="SAM" id="MobiDB-lite"/>
    </source>
</evidence>
<feature type="region of interest" description="Disordered" evidence="9">
    <location>
        <begin position="1"/>
        <end position="24"/>
    </location>
</feature>
<dbReference type="PRINTS" id="PR01210">
    <property type="entry name" value="GGTRANSPTASE"/>
</dbReference>
<feature type="compositionally biased region" description="Low complexity" evidence="9">
    <location>
        <begin position="1"/>
        <end position="16"/>
    </location>
</feature>
<dbReference type="InterPro" id="IPR043138">
    <property type="entry name" value="GGT_lsub"/>
</dbReference>
<evidence type="ECO:0000256" key="1">
    <source>
        <dbReference type="ARBA" id="ARBA00001049"/>
    </source>
</evidence>
<dbReference type="AlphaFoldDB" id="A0A0D7AP65"/>
<keyword evidence="8" id="KW-0808">Transferase</keyword>
<feature type="binding site" evidence="7">
    <location>
        <begin position="486"/>
        <end position="487"/>
    </location>
    <ligand>
        <name>L-glutamate</name>
        <dbReference type="ChEBI" id="CHEBI:29985"/>
    </ligand>
</feature>
<dbReference type="Gene3D" id="1.10.246.130">
    <property type="match status" value="1"/>
</dbReference>
<comment type="catalytic activity">
    <reaction evidence="2 8">
        <text>glutathione + H2O = L-cysteinylglycine + L-glutamate</text>
        <dbReference type="Rhea" id="RHEA:28807"/>
        <dbReference type="ChEBI" id="CHEBI:15377"/>
        <dbReference type="ChEBI" id="CHEBI:29985"/>
        <dbReference type="ChEBI" id="CHEBI:57925"/>
        <dbReference type="ChEBI" id="CHEBI:61694"/>
        <dbReference type="EC" id="3.4.19.13"/>
    </reaction>
</comment>
<comment type="similarity">
    <text evidence="4">Belongs to the gamma-glutamyltransferase family.</text>
</comment>
<protein>
    <recommendedName>
        <fullName evidence="8">Glutathione hydrolase</fullName>
        <ecNumber evidence="8">2.3.2.2</ecNumber>
        <ecNumber evidence="8">3.4.19.13</ecNumber>
    </recommendedName>
    <alternativeName>
        <fullName evidence="8">Gamma-glutamyltransferase</fullName>
    </alternativeName>
    <alternativeName>
        <fullName evidence="8">Gamma-glutamyltranspeptidase</fullName>
    </alternativeName>
</protein>
<name>A0A0D7AP65_9AGAR</name>
<dbReference type="Proteomes" id="UP000054144">
    <property type="component" value="Unassembled WGS sequence"/>
</dbReference>
<feature type="active site" description="Nucleophile" evidence="6">
    <location>
        <position position="416"/>
    </location>
</feature>
<dbReference type="UniPathway" id="UPA00204"/>
<dbReference type="OrthoDB" id="1081007at2759"/>
<dbReference type="InterPro" id="IPR043137">
    <property type="entry name" value="GGT_ssub_C"/>
</dbReference>
<keyword evidence="8" id="KW-0378">Hydrolase</keyword>
<dbReference type="GO" id="GO:0036374">
    <property type="term" value="F:glutathione hydrolase activity"/>
    <property type="evidence" value="ECO:0007669"/>
    <property type="project" value="UniProtKB-UniRule"/>
</dbReference>
<reference evidence="10 11" key="1">
    <citation type="journal article" date="2015" name="Fungal Genet. Biol.">
        <title>Evolution of novel wood decay mechanisms in Agaricales revealed by the genome sequences of Fistulina hepatica and Cylindrobasidium torrendii.</title>
        <authorList>
            <person name="Floudas D."/>
            <person name="Held B.W."/>
            <person name="Riley R."/>
            <person name="Nagy L.G."/>
            <person name="Koehler G."/>
            <person name="Ransdell A.S."/>
            <person name="Younus H."/>
            <person name="Chow J."/>
            <person name="Chiniquy J."/>
            <person name="Lipzen A."/>
            <person name="Tritt A."/>
            <person name="Sun H."/>
            <person name="Haridas S."/>
            <person name="LaButti K."/>
            <person name="Ohm R.A."/>
            <person name="Kues U."/>
            <person name="Blanchette R.A."/>
            <person name="Grigoriev I.V."/>
            <person name="Minto R.E."/>
            <person name="Hibbett D.S."/>
        </authorList>
    </citation>
    <scope>NUCLEOTIDE SEQUENCE [LARGE SCALE GENOMIC DNA]</scope>
    <source>
        <strain evidence="10 11">ATCC 64428</strain>
    </source>
</reference>
<dbReference type="GO" id="GO:0006751">
    <property type="term" value="P:glutathione catabolic process"/>
    <property type="evidence" value="ECO:0007669"/>
    <property type="project" value="UniProtKB-UniRule"/>
</dbReference>
<dbReference type="SUPFAM" id="SSF56235">
    <property type="entry name" value="N-terminal nucleophile aminohydrolases (Ntn hydrolases)"/>
    <property type="match status" value="1"/>
</dbReference>
<evidence type="ECO:0000256" key="5">
    <source>
        <dbReference type="ARBA" id="ARBA00047417"/>
    </source>
</evidence>
<feature type="binding site" evidence="7">
    <location>
        <position position="150"/>
    </location>
    <ligand>
        <name>L-glutamate</name>
        <dbReference type="ChEBI" id="CHEBI:29985"/>
    </ligand>
</feature>
<dbReference type="GO" id="GO:0000324">
    <property type="term" value="C:fungal-type vacuole"/>
    <property type="evidence" value="ECO:0007669"/>
    <property type="project" value="TreeGrafter"/>
</dbReference>
<dbReference type="GO" id="GO:0103068">
    <property type="term" value="F:leukotriene C4 gamma-glutamyl transferase activity"/>
    <property type="evidence" value="ECO:0007669"/>
    <property type="project" value="UniProtKB-EC"/>
</dbReference>
<evidence type="ECO:0000256" key="7">
    <source>
        <dbReference type="PIRSR" id="PIRSR600101-2"/>
    </source>
</evidence>
<comment type="pathway">
    <text evidence="3 8">Sulfur metabolism; glutathione metabolism.</text>
</comment>
<dbReference type="InterPro" id="IPR029055">
    <property type="entry name" value="Ntn_hydrolases_N"/>
</dbReference>
<comment type="function">
    <text evidence="8">Cleaves the gamma-glutamyl peptide bond of glutathione and glutathione conjugates.</text>
</comment>
<evidence type="ECO:0000256" key="2">
    <source>
        <dbReference type="ARBA" id="ARBA00001089"/>
    </source>
</evidence>
<organism evidence="10 11">
    <name type="scientific">Fistulina hepatica ATCC 64428</name>
    <dbReference type="NCBI Taxonomy" id="1128425"/>
    <lineage>
        <taxon>Eukaryota</taxon>
        <taxon>Fungi</taxon>
        <taxon>Dikarya</taxon>
        <taxon>Basidiomycota</taxon>
        <taxon>Agaricomycotina</taxon>
        <taxon>Agaricomycetes</taxon>
        <taxon>Agaricomycetidae</taxon>
        <taxon>Agaricales</taxon>
        <taxon>Fistulinaceae</taxon>
        <taxon>Fistulina</taxon>
    </lineage>
</organism>
<dbReference type="FunFam" id="1.10.246.130:FF:000001">
    <property type="entry name" value="Gamma-glutamyltransferase 5 isoform 1"/>
    <property type="match status" value="1"/>
</dbReference>
<accession>A0A0D7AP65</accession>
<gene>
    <name evidence="10" type="ORF">FISHEDRAFT_63505</name>
</gene>
<evidence type="ECO:0000256" key="4">
    <source>
        <dbReference type="ARBA" id="ARBA00009381"/>
    </source>
</evidence>
<keyword evidence="8" id="KW-0012">Acyltransferase</keyword>
<dbReference type="Gene3D" id="3.60.20.40">
    <property type="match status" value="1"/>
</dbReference>
<feature type="binding site" evidence="7">
    <location>
        <position position="458"/>
    </location>
    <ligand>
        <name>L-glutamate</name>
        <dbReference type="ChEBI" id="CHEBI:29985"/>
    </ligand>
</feature>
<dbReference type="EMBL" id="KN881628">
    <property type="protein sequence ID" value="KIY53111.1"/>
    <property type="molecule type" value="Genomic_DNA"/>
</dbReference>
<evidence type="ECO:0000256" key="3">
    <source>
        <dbReference type="ARBA" id="ARBA00005115"/>
    </source>
</evidence>